<keyword evidence="8" id="KW-1185">Reference proteome</keyword>
<keyword evidence="5" id="KW-0560">Oxidoreductase</keyword>
<dbReference type="EMBL" id="ML170158">
    <property type="protein sequence ID" value="TDL27688.1"/>
    <property type="molecule type" value="Genomic_DNA"/>
</dbReference>
<gene>
    <name evidence="7" type="ORF">BD410DRAFT_781558</name>
</gene>
<feature type="domain" description="Manganese/iron superoxide dismutase C-terminal" evidence="6">
    <location>
        <begin position="76"/>
        <end position="161"/>
    </location>
</feature>
<comment type="similarity">
    <text evidence="1">Belongs to the iron/manganese superoxide dismutase family.</text>
</comment>
<dbReference type="InterPro" id="IPR036324">
    <property type="entry name" value="Mn/Fe_SOD_N_sf"/>
</dbReference>
<dbReference type="GO" id="GO:0030145">
    <property type="term" value="F:manganese ion binding"/>
    <property type="evidence" value="ECO:0007669"/>
    <property type="project" value="TreeGrafter"/>
</dbReference>
<dbReference type="FunFam" id="3.55.40.20:FF:000004">
    <property type="entry name" value="Superoxide dismutase [Fe]"/>
    <property type="match status" value="1"/>
</dbReference>
<dbReference type="PANTHER" id="PTHR11404">
    <property type="entry name" value="SUPEROXIDE DISMUTASE 2"/>
    <property type="match status" value="1"/>
</dbReference>
<dbReference type="STRING" id="50990.A0A4Y7QKC1"/>
<evidence type="ECO:0000313" key="7">
    <source>
        <dbReference type="EMBL" id="TDL27688.1"/>
    </source>
</evidence>
<organism evidence="7 8">
    <name type="scientific">Rickenella mellea</name>
    <dbReference type="NCBI Taxonomy" id="50990"/>
    <lineage>
        <taxon>Eukaryota</taxon>
        <taxon>Fungi</taxon>
        <taxon>Dikarya</taxon>
        <taxon>Basidiomycota</taxon>
        <taxon>Agaricomycotina</taxon>
        <taxon>Agaricomycetes</taxon>
        <taxon>Hymenochaetales</taxon>
        <taxon>Rickenellaceae</taxon>
        <taxon>Rickenella</taxon>
    </lineage>
</organism>
<keyword evidence="4" id="KW-0479">Metal-binding</keyword>
<dbReference type="Proteomes" id="UP000294933">
    <property type="component" value="Unassembled WGS sequence"/>
</dbReference>
<dbReference type="EC" id="1.15.1.1" evidence="2"/>
<protein>
    <recommendedName>
        <fullName evidence="3">Superoxide dismutase [Mn], mitochondrial</fullName>
        <ecNumber evidence="2">1.15.1.1</ecNumber>
    </recommendedName>
</protein>
<evidence type="ECO:0000259" key="6">
    <source>
        <dbReference type="Pfam" id="PF02777"/>
    </source>
</evidence>
<evidence type="ECO:0000256" key="5">
    <source>
        <dbReference type="ARBA" id="ARBA00023002"/>
    </source>
</evidence>
<accession>A0A4Y7QKC1</accession>
<dbReference type="OrthoDB" id="239262at2759"/>
<evidence type="ECO:0000256" key="3">
    <source>
        <dbReference type="ARBA" id="ARBA00014518"/>
    </source>
</evidence>
<dbReference type="GO" id="GO:0004784">
    <property type="term" value="F:superoxide dismutase activity"/>
    <property type="evidence" value="ECO:0007669"/>
    <property type="project" value="UniProtKB-EC"/>
</dbReference>
<evidence type="ECO:0000313" key="8">
    <source>
        <dbReference type="Proteomes" id="UP000294933"/>
    </source>
</evidence>
<dbReference type="InterPro" id="IPR019832">
    <property type="entry name" value="Mn/Fe_SOD_C"/>
</dbReference>
<reference evidence="7 8" key="1">
    <citation type="submission" date="2018-06" db="EMBL/GenBank/DDBJ databases">
        <title>A transcriptomic atlas of mushroom development highlights an independent origin of complex multicellularity.</title>
        <authorList>
            <consortium name="DOE Joint Genome Institute"/>
            <person name="Krizsan K."/>
            <person name="Almasi E."/>
            <person name="Merenyi Z."/>
            <person name="Sahu N."/>
            <person name="Viragh M."/>
            <person name="Koszo T."/>
            <person name="Mondo S."/>
            <person name="Kiss B."/>
            <person name="Balint B."/>
            <person name="Kues U."/>
            <person name="Barry K."/>
            <person name="Hegedus J.C."/>
            <person name="Henrissat B."/>
            <person name="Johnson J."/>
            <person name="Lipzen A."/>
            <person name="Ohm R."/>
            <person name="Nagy I."/>
            <person name="Pangilinan J."/>
            <person name="Yan J."/>
            <person name="Xiong Y."/>
            <person name="Grigoriev I.V."/>
            <person name="Hibbett D.S."/>
            <person name="Nagy L.G."/>
        </authorList>
    </citation>
    <scope>NUCLEOTIDE SEQUENCE [LARGE SCALE GENOMIC DNA]</scope>
    <source>
        <strain evidence="7 8">SZMC22713</strain>
    </source>
</reference>
<dbReference type="GO" id="GO:0005739">
    <property type="term" value="C:mitochondrion"/>
    <property type="evidence" value="ECO:0007669"/>
    <property type="project" value="TreeGrafter"/>
</dbReference>
<proteinExistence type="inferred from homology"/>
<dbReference type="Pfam" id="PF02777">
    <property type="entry name" value="Sod_Fe_C"/>
    <property type="match status" value="1"/>
</dbReference>
<sequence length="178" mass="20123">MSGKHNWPYAYNVLELYISEQICITINIIRRRANAMTPKGRIGLQAALKCNGGEHINHSLFRENLVPNNGDGGKLSFDNFQKEFSKAVLGIQGSGWAWLGVNPQTKVIEITTTANQDPLLTHYPVVGVDMWEHTFYLQYQNVKPNYLEAIWNVINWKEGEERHTDAVQKGVDAGLNVL</sequence>
<dbReference type="SUPFAM" id="SSF54719">
    <property type="entry name" value="Fe,Mn superoxide dismutase (SOD), C-terminal domain"/>
    <property type="match status" value="1"/>
</dbReference>
<evidence type="ECO:0000256" key="4">
    <source>
        <dbReference type="ARBA" id="ARBA00022723"/>
    </source>
</evidence>
<dbReference type="SUPFAM" id="SSF46609">
    <property type="entry name" value="Fe,Mn superoxide dismutase (SOD), N-terminal domain"/>
    <property type="match status" value="1"/>
</dbReference>
<name>A0A4Y7QKC1_9AGAM</name>
<dbReference type="InterPro" id="IPR050265">
    <property type="entry name" value="Fe/Mn_Superoxide_Dismutase"/>
</dbReference>
<evidence type="ECO:0000256" key="1">
    <source>
        <dbReference type="ARBA" id="ARBA00008714"/>
    </source>
</evidence>
<dbReference type="PROSITE" id="PS00088">
    <property type="entry name" value="SOD_MN"/>
    <property type="match status" value="1"/>
</dbReference>
<dbReference type="Gene3D" id="3.55.40.20">
    <property type="entry name" value="Iron/manganese superoxide dismutase, C-terminal domain"/>
    <property type="match status" value="1"/>
</dbReference>
<dbReference type="VEuPathDB" id="FungiDB:BD410DRAFT_781558"/>
<dbReference type="AlphaFoldDB" id="A0A4Y7QKC1"/>
<dbReference type="PANTHER" id="PTHR11404:SF6">
    <property type="entry name" value="SUPEROXIDE DISMUTASE [MN], MITOCHONDRIAL"/>
    <property type="match status" value="1"/>
</dbReference>
<dbReference type="InterPro" id="IPR036314">
    <property type="entry name" value="SOD_C_sf"/>
</dbReference>
<dbReference type="InterPro" id="IPR019833">
    <property type="entry name" value="Mn/Fe_SOD_BS"/>
</dbReference>
<evidence type="ECO:0000256" key="2">
    <source>
        <dbReference type="ARBA" id="ARBA00012682"/>
    </source>
</evidence>